<sequence length="137" mass="15643">MMPFEYNTIVENRVVRCRLCGTVDLADCLNLLYSLTLERESFDQFRAVCDARGATAALSIDALFSLTSFVRSYKDRFAGIRWATVADTHLEFGVAQSIALMLRDLPLEYRAFRTIEEACRWQDLPLAMFDEPADMVV</sequence>
<accession>A0A517ZEY9</accession>
<evidence type="ECO:0000313" key="1">
    <source>
        <dbReference type="EMBL" id="QDU41047.1"/>
    </source>
</evidence>
<dbReference type="EMBL" id="CP036275">
    <property type="protein sequence ID" value="QDU41047.1"/>
    <property type="molecule type" value="Genomic_DNA"/>
</dbReference>
<evidence type="ECO:0000313" key="2">
    <source>
        <dbReference type="Proteomes" id="UP000320496"/>
    </source>
</evidence>
<dbReference type="Proteomes" id="UP000320496">
    <property type="component" value="Chromosome"/>
</dbReference>
<evidence type="ECO:0008006" key="3">
    <source>
        <dbReference type="Google" id="ProtNLM"/>
    </source>
</evidence>
<reference evidence="1 2" key="1">
    <citation type="submission" date="2019-02" db="EMBL/GenBank/DDBJ databases">
        <title>Deep-cultivation of Planctomycetes and their phenomic and genomic characterization uncovers novel biology.</title>
        <authorList>
            <person name="Wiegand S."/>
            <person name="Jogler M."/>
            <person name="Boedeker C."/>
            <person name="Pinto D."/>
            <person name="Vollmers J."/>
            <person name="Rivas-Marin E."/>
            <person name="Kohn T."/>
            <person name="Peeters S.H."/>
            <person name="Heuer A."/>
            <person name="Rast P."/>
            <person name="Oberbeckmann S."/>
            <person name="Bunk B."/>
            <person name="Jeske O."/>
            <person name="Meyerdierks A."/>
            <person name="Storesund J.E."/>
            <person name="Kallscheuer N."/>
            <person name="Luecker S."/>
            <person name="Lage O.M."/>
            <person name="Pohl T."/>
            <person name="Merkel B.J."/>
            <person name="Hornburger P."/>
            <person name="Mueller R.-W."/>
            <person name="Bruemmer F."/>
            <person name="Labrenz M."/>
            <person name="Spormann A.M."/>
            <person name="Op den Camp H."/>
            <person name="Overmann J."/>
            <person name="Amann R."/>
            <person name="Jetten M.S.M."/>
            <person name="Mascher T."/>
            <person name="Medema M.H."/>
            <person name="Devos D.P."/>
            <person name="Kaster A.-K."/>
            <person name="Ovreas L."/>
            <person name="Rohde M."/>
            <person name="Galperin M.Y."/>
            <person name="Jogler C."/>
        </authorList>
    </citation>
    <scope>NUCLEOTIDE SEQUENCE [LARGE SCALE GENOMIC DNA]</scope>
    <source>
        <strain evidence="1 2">Mal4</strain>
    </source>
</reference>
<proteinExistence type="predicted"/>
<protein>
    <recommendedName>
        <fullName evidence="3">SpoIIAA-like protein</fullName>
    </recommendedName>
</protein>
<dbReference type="RefSeq" id="WP_145372272.1">
    <property type="nucleotide sequence ID" value="NZ_CP036275.1"/>
</dbReference>
<organism evidence="1 2">
    <name type="scientific">Maioricimonas rarisocia</name>
    <dbReference type="NCBI Taxonomy" id="2528026"/>
    <lineage>
        <taxon>Bacteria</taxon>
        <taxon>Pseudomonadati</taxon>
        <taxon>Planctomycetota</taxon>
        <taxon>Planctomycetia</taxon>
        <taxon>Planctomycetales</taxon>
        <taxon>Planctomycetaceae</taxon>
        <taxon>Maioricimonas</taxon>
    </lineage>
</organism>
<dbReference type="KEGG" id="mri:Mal4_54120"/>
<dbReference type="AlphaFoldDB" id="A0A517ZEY9"/>
<gene>
    <name evidence="1" type="ORF">Mal4_54120</name>
</gene>
<name>A0A517ZEY9_9PLAN</name>
<keyword evidence="2" id="KW-1185">Reference proteome</keyword>